<reference evidence="2 3" key="1">
    <citation type="submission" date="2020-04" db="EMBL/GenBank/DDBJ databases">
        <title>Advantages and limits of metagenomic assembly and binning of a giant virus.</title>
        <authorList>
            <person name="Schulz F."/>
            <person name="Andreani J."/>
            <person name="Francis R."/>
            <person name="Boudjemaa H."/>
            <person name="Bou Khalil J.Y."/>
            <person name="Lee J."/>
            <person name="La Scola B."/>
            <person name="Woyke T."/>
        </authorList>
    </citation>
    <scope>NUCLEOTIDE SEQUENCE [LARGE SCALE GENOMIC DNA]</scope>
    <source>
        <strain evidence="2 3">FV1/VV64</strain>
    </source>
</reference>
<feature type="transmembrane region" description="Helical" evidence="1">
    <location>
        <begin position="75"/>
        <end position="94"/>
    </location>
</feature>
<dbReference type="EMBL" id="MT418680">
    <property type="protein sequence ID" value="QKF93953.1"/>
    <property type="molecule type" value="Genomic_DNA"/>
</dbReference>
<evidence type="ECO:0000313" key="3">
    <source>
        <dbReference type="Proteomes" id="UP001162001"/>
    </source>
</evidence>
<protein>
    <submittedName>
        <fullName evidence="2">Uncharacterized protein</fullName>
    </submittedName>
</protein>
<organism evidence="2 3">
    <name type="scientific">Fadolivirus FV1/VV64</name>
    <dbReference type="NCBI Taxonomy" id="3070911"/>
    <lineage>
        <taxon>Viruses</taxon>
        <taxon>Varidnaviria</taxon>
        <taxon>Bamfordvirae</taxon>
        <taxon>Nucleocytoviricota</taxon>
        <taxon>Megaviricetes</taxon>
        <taxon>Imitervirales</taxon>
        <taxon>Mimiviridae</taxon>
        <taxon>Klosneuvirinae</taxon>
        <taxon>Fadolivirus</taxon>
        <taxon>Fadolivirus algeromassiliense</taxon>
    </lineage>
</organism>
<proteinExistence type="predicted"/>
<keyword evidence="1" id="KW-1133">Transmembrane helix</keyword>
<evidence type="ECO:0000256" key="1">
    <source>
        <dbReference type="SAM" id="Phobius"/>
    </source>
</evidence>
<keyword evidence="1" id="KW-0472">Membrane</keyword>
<keyword evidence="3" id="KW-1185">Reference proteome</keyword>
<dbReference type="Proteomes" id="UP001162001">
    <property type="component" value="Segment"/>
</dbReference>
<evidence type="ECO:0000313" key="2">
    <source>
        <dbReference type="EMBL" id="QKF93953.1"/>
    </source>
</evidence>
<keyword evidence="1" id="KW-0812">Transmembrane</keyword>
<name>A0A7D3UQN8_9VIRU</name>
<gene>
    <name evidence="2" type="ORF">Fadolivirus_1_495</name>
</gene>
<sequence>MEQIISEKYYDKARSFIQEHIESTILSENNKNQLINLYNSLTNENGKQVYETASNLLSNATGEAYMKFHMACLKISLTWFLIGIVLLLSGFIGTEFCNKYSYCNKFFEYILVGGIGIIMFSIPIVVLFSFGS</sequence>
<accession>A0A7D3UQN8</accession>
<feature type="transmembrane region" description="Helical" evidence="1">
    <location>
        <begin position="106"/>
        <end position="130"/>
    </location>
</feature>